<evidence type="ECO:0000313" key="3">
    <source>
        <dbReference type="Proteomes" id="UP000280549"/>
    </source>
</evidence>
<dbReference type="AlphaFoldDB" id="A0ABD7JK38"/>
<evidence type="ECO:0000313" key="2">
    <source>
        <dbReference type="EMBL" id="RSI22052.1"/>
    </source>
</evidence>
<keyword evidence="1" id="KW-0175">Coiled coil</keyword>
<evidence type="ECO:0000256" key="1">
    <source>
        <dbReference type="SAM" id="Coils"/>
    </source>
</evidence>
<name>A0ABD7JK38_STRSA</name>
<protein>
    <submittedName>
        <fullName evidence="2">Uncharacterized protein</fullName>
    </submittedName>
</protein>
<feature type="coiled-coil region" evidence="1">
    <location>
        <begin position="84"/>
        <end position="118"/>
    </location>
</feature>
<organism evidence="2 3">
    <name type="scientific">Streptococcus sanguinis</name>
    <dbReference type="NCBI Taxonomy" id="1305"/>
    <lineage>
        <taxon>Bacteria</taxon>
        <taxon>Bacillati</taxon>
        <taxon>Bacillota</taxon>
        <taxon>Bacilli</taxon>
        <taxon>Lactobacillales</taxon>
        <taxon>Streptococcaceae</taxon>
        <taxon>Streptococcus</taxon>
    </lineage>
</organism>
<gene>
    <name evidence="2" type="ORF">D8881_11510</name>
</gene>
<dbReference type="EMBL" id="RJMR01000014">
    <property type="protein sequence ID" value="RSI22052.1"/>
    <property type="molecule type" value="Genomic_DNA"/>
</dbReference>
<sequence length="122" mass="13217">MGTAAIVTGAASIAGLQAAVAQNNAKKAELEALLSSLRAFDATIEYVLKNHSHIKWTYFLAGTKYAQETQAEQDAVKNEQRNLMTHVDNACDAVEAEIKNVEARISSLNASIKVLEASKKKR</sequence>
<comment type="caution">
    <text evidence="2">The sequence shown here is derived from an EMBL/GenBank/DDBJ whole genome shotgun (WGS) entry which is preliminary data.</text>
</comment>
<dbReference type="RefSeq" id="WP_101771996.1">
    <property type="nucleotide sequence ID" value="NZ_CP071414.1"/>
</dbReference>
<proteinExistence type="predicted"/>
<reference evidence="2 3" key="1">
    <citation type="submission" date="2018-11" db="EMBL/GenBank/DDBJ databases">
        <title>Species Designations Belie Phenotypic and Genotypic Heterogeneity in Oral Streptococci.</title>
        <authorList>
            <person name="Velsko I."/>
        </authorList>
    </citation>
    <scope>NUCLEOTIDE SEQUENCE [LARGE SCALE GENOMIC DNA]</scope>
    <source>
        <strain evidence="2 3">BCC20</strain>
    </source>
</reference>
<accession>A0ABD7JK38</accession>
<dbReference type="Proteomes" id="UP000280549">
    <property type="component" value="Unassembled WGS sequence"/>
</dbReference>